<evidence type="ECO:0000313" key="2">
    <source>
        <dbReference type="EMBL" id="SFL81123.1"/>
    </source>
</evidence>
<evidence type="ECO:0000259" key="1">
    <source>
        <dbReference type="Pfam" id="PF22479"/>
    </source>
</evidence>
<gene>
    <name evidence="2" type="ORF">SAMN04488054_105170</name>
</gene>
<dbReference type="STRING" id="266892.SAMN04488054_105170"/>
<keyword evidence="3" id="KW-1185">Reference proteome</keyword>
<proteinExistence type="predicted"/>
<dbReference type="EMBL" id="FOTY01000005">
    <property type="protein sequence ID" value="SFL81123.1"/>
    <property type="molecule type" value="Genomic_DNA"/>
</dbReference>
<dbReference type="Pfam" id="PF22479">
    <property type="entry name" value="Pam3_gp18"/>
    <property type="match status" value="1"/>
</dbReference>
<dbReference type="AlphaFoldDB" id="A0A1I4KR85"/>
<dbReference type="InterPro" id="IPR054252">
    <property type="entry name" value="Pam3_gp18"/>
</dbReference>
<reference evidence="2 3" key="1">
    <citation type="submission" date="2016-10" db="EMBL/GenBank/DDBJ databases">
        <authorList>
            <person name="de Groot N.N."/>
        </authorList>
    </citation>
    <scope>NUCLEOTIDE SEQUENCE [LARGE SCALE GENOMIC DNA]</scope>
    <source>
        <strain evidence="2 3">CGMCC 1.6134</strain>
    </source>
</reference>
<sequence>MAYLPFFRDQVPFSYEIELAGATFELEYHYNSKHDFYTVDLRRNGETLAAGQKIVYGKPLFEDYVNEDFPEVTIIPRDPSGNDTEANRETLGQTVFLMIEDGEGDA</sequence>
<dbReference type="RefSeq" id="WP_177195457.1">
    <property type="nucleotide sequence ID" value="NZ_FOTY01000005.1"/>
</dbReference>
<accession>A0A1I4KR85</accession>
<organism evidence="2 3">
    <name type="scientific">Salibacterium qingdaonense</name>
    <dbReference type="NCBI Taxonomy" id="266892"/>
    <lineage>
        <taxon>Bacteria</taxon>
        <taxon>Bacillati</taxon>
        <taxon>Bacillota</taxon>
        <taxon>Bacilli</taxon>
        <taxon>Bacillales</taxon>
        <taxon>Bacillaceae</taxon>
    </lineage>
</organism>
<feature type="domain" description="Cyanophage baseplate Pam3 plug gp18" evidence="1">
    <location>
        <begin position="1"/>
        <end position="101"/>
    </location>
</feature>
<evidence type="ECO:0000313" key="3">
    <source>
        <dbReference type="Proteomes" id="UP000199668"/>
    </source>
</evidence>
<dbReference type="Proteomes" id="UP000199668">
    <property type="component" value="Unassembled WGS sequence"/>
</dbReference>
<protein>
    <recommendedName>
        <fullName evidence="1">Cyanophage baseplate Pam3 plug gp18 domain-containing protein</fullName>
    </recommendedName>
</protein>
<name>A0A1I4KR85_9BACI</name>